<protein>
    <submittedName>
        <fullName evidence="4">Class II aldolase/adducin family protein</fullName>
    </submittedName>
</protein>
<keyword evidence="1" id="KW-0479">Metal-binding</keyword>
<dbReference type="PANTHER" id="PTHR22789">
    <property type="entry name" value="FUCULOSE PHOSPHATE ALDOLASE"/>
    <property type="match status" value="1"/>
</dbReference>
<dbReference type="Gene3D" id="3.40.225.10">
    <property type="entry name" value="Class II aldolase/adducin N-terminal domain"/>
    <property type="match status" value="1"/>
</dbReference>
<organism evidence="4 5">
    <name type="scientific">Propioniciclava coleopterorum</name>
    <dbReference type="NCBI Taxonomy" id="2714937"/>
    <lineage>
        <taxon>Bacteria</taxon>
        <taxon>Bacillati</taxon>
        <taxon>Actinomycetota</taxon>
        <taxon>Actinomycetes</taxon>
        <taxon>Propionibacteriales</taxon>
        <taxon>Propionibacteriaceae</taxon>
        <taxon>Propioniciclava</taxon>
    </lineage>
</organism>
<dbReference type="KEGG" id="prv:G7070_17145"/>
<dbReference type="Proteomes" id="UP000501058">
    <property type="component" value="Chromosome"/>
</dbReference>
<proteinExistence type="predicted"/>
<keyword evidence="5" id="KW-1185">Reference proteome</keyword>
<dbReference type="GO" id="GO:0005829">
    <property type="term" value="C:cytosol"/>
    <property type="evidence" value="ECO:0007669"/>
    <property type="project" value="TreeGrafter"/>
</dbReference>
<dbReference type="SUPFAM" id="SSF53639">
    <property type="entry name" value="AraD/HMP-PK domain-like"/>
    <property type="match status" value="1"/>
</dbReference>
<evidence type="ECO:0000313" key="4">
    <source>
        <dbReference type="EMBL" id="QIK73676.1"/>
    </source>
</evidence>
<evidence type="ECO:0000256" key="2">
    <source>
        <dbReference type="ARBA" id="ARBA00023239"/>
    </source>
</evidence>
<dbReference type="InterPro" id="IPR001303">
    <property type="entry name" value="Aldolase_II/adducin_N"/>
</dbReference>
<sequence length="214" mass="22386">MIHEEARTAVVRACQRLQRLGLVVRTAGNVSVRIGDEVLISPSGIEYADLTPGLVGVHDLDGGEIDAPLKPSSELPLHLAVYRGTDAGAITHNHAPASTAMGLVCDVVPTSHYYSAMFGGPVRVAPYAPFGTDALARGVVEALDGRTGALMANHGAVTIGATLDKALSLLPYLEYICEIQLRAMATGGPVKLLDAAQTDAMVIAMQGYGQPQED</sequence>
<gene>
    <name evidence="4" type="ORF">G7070_17145</name>
</gene>
<evidence type="ECO:0000313" key="5">
    <source>
        <dbReference type="Proteomes" id="UP000501058"/>
    </source>
</evidence>
<name>A0A6G7YAG6_9ACTN</name>
<dbReference type="InterPro" id="IPR036409">
    <property type="entry name" value="Aldolase_II/adducin_N_sf"/>
</dbReference>
<dbReference type="RefSeq" id="WP_166234743.1">
    <property type="nucleotide sequence ID" value="NZ_CP049865.1"/>
</dbReference>
<dbReference type="InterPro" id="IPR050197">
    <property type="entry name" value="Aldolase_class_II_sugar_metab"/>
</dbReference>
<dbReference type="Pfam" id="PF00596">
    <property type="entry name" value="Aldolase_II"/>
    <property type="match status" value="1"/>
</dbReference>
<reference evidence="4 5" key="1">
    <citation type="submission" date="2020-03" db="EMBL/GenBank/DDBJ databases">
        <title>Propioniciclava sp. nov., isolated from Hydrophilus acuminatus.</title>
        <authorList>
            <person name="Hyun D.-W."/>
            <person name="Bae J.-W."/>
        </authorList>
    </citation>
    <scope>NUCLEOTIDE SEQUENCE [LARGE SCALE GENOMIC DNA]</scope>
    <source>
        <strain evidence="4 5">HDW11</strain>
    </source>
</reference>
<evidence type="ECO:0000259" key="3">
    <source>
        <dbReference type="SMART" id="SM01007"/>
    </source>
</evidence>
<keyword evidence="2" id="KW-0456">Lyase</keyword>
<evidence type="ECO:0000256" key="1">
    <source>
        <dbReference type="ARBA" id="ARBA00022723"/>
    </source>
</evidence>
<dbReference type="GO" id="GO:0016832">
    <property type="term" value="F:aldehyde-lyase activity"/>
    <property type="evidence" value="ECO:0007669"/>
    <property type="project" value="TreeGrafter"/>
</dbReference>
<dbReference type="GO" id="GO:0046872">
    <property type="term" value="F:metal ion binding"/>
    <property type="evidence" value="ECO:0007669"/>
    <property type="project" value="UniProtKB-KW"/>
</dbReference>
<dbReference type="AlphaFoldDB" id="A0A6G7YAG6"/>
<dbReference type="SMART" id="SM01007">
    <property type="entry name" value="Aldolase_II"/>
    <property type="match status" value="1"/>
</dbReference>
<dbReference type="PANTHER" id="PTHR22789:SF0">
    <property type="entry name" value="3-OXO-TETRONATE 4-PHOSPHATE DECARBOXYLASE-RELATED"/>
    <property type="match status" value="1"/>
</dbReference>
<accession>A0A6G7YAG6</accession>
<dbReference type="EMBL" id="CP049865">
    <property type="protein sequence ID" value="QIK73676.1"/>
    <property type="molecule type" value="Genomic_DNA"/>
</dbReference>
<feature type="domain" description="Class II aldolase/adducin N-terminal" evidence="3">
    <location>
        <begin position="8"/>
        <end position="181"/>
    </location>
</feature>
<dbReference type="GO" id="GO:0019323">
    <property type="term" value="P:pentose catabolic process"/>
    <property type="evidence" value="ECO:0007669"/>
    <property type="project" value="TreeGrafter"/>
</dbReference>